<dbReference type="InterPro" id="IPR000836">
    <property type="entry name" value="PRTase_dom"/>
</dbReference>
<dbReference type="GO" id="GO:0016757">
    <property type="term" value="F:glycosyltransferase activity"/>
    <property type="evidence" value="ECO:0007669"/>
    <property type="project" value="UniProtKB-KW"/>
</dbReference>
<dbReference type="InterPro" id="IPR029057">
    <property type="entry name" value="PRTase-like"/>
</dbReference>
<protein>
    <submittedName>
        <fullName evidence="2">Predicted amidophosphoribosyltransferase</fullName>
    </submittedName>
</protein>
<gene>
    <name evidence="2" type="ORF">NOCA290089</name>
</gene>
<dbReference type="SUPFAM" id="SSF53271">
    <property type="entry name" value="PRTase-like"/>
    <property type="match status" value="1"/>
</dbReference>
<reference evidence="2" key="1">
    <citation type="submission" date="2015-08" db="EMBL/GenBank/DDBJ databases">
        <authorList>
            <person name="Babu N.S."/>
            <person name="Beckwith C.J."/>
            <person name="Beseler K.G."/>
            <person name="Brison A."/>
            <person name="Carone J.V."/>
            <person name="Caskin T.P."/>
            <person name="Diamond M."/>
            <person name="Durham M.E."/>
            <person name="Foxe J.M."/>
            <person name="Go M."/>
            <person name="Henderson B.A."/>
            <person name="Jones I.B."/>
            <person name="McGettigan J.A."/>
            <person name="Micheletti S.J."/>
            <person name="Nasrallah M.E."/>
            <person name="Ortiz D."/>
            <person name="Piller C.R."/>
            <person name="Privatt S.R."/>
            <person name="Schneider S.L."/>
            <person name="Sharp S."/>
            <person name="Smith T.C."/>
            <person name="Stanton J.D."/>
            <person name="Ullery H.E."/>
            <person name="Wilson R.J."/>
            <person name="Serrano M.G."/>
            <person name="Buck G."/>
            <person name="Lee V."/>
            <person name="Wang Y."/>
            <person name="Carvalho R."/>
            <person name="Voegtly L."/>
            <person name="Shi R."/>
            <person name="Duckworth R."/>
            <person name="Johnson A."/>
            <person name="Loviza R."/>
            <person name="Walstead R."/>
            <person name="Shah Z."/>
            <person name="Kiflezghi M."/>
            <person name="Wade K."/>
            <person name="Ball S.L."/>
            <person name="Bradley K.W."/>
            <person name="Asai D.J."/>
            <person name="Bowman C.A."/>
            <person name="Russell D.A."/>
            <person name="Pope W.H."/>
            <person name="Jacobs-Sera D."/>
            <person name="Hendrix R.W."/>
            <person name="Hatfull G.F."/>
        </authorList>
    </citation>
    <scope>NUCLEOTIDE SEQUENCE</scope>
</reference>
<organism evidence="2">
    <name type="scientific">metagenome</name>
    <dbReference type="NCBI Taxonomy" id="256318"/>
    <lineage>
        <taxon>unclassified sequences</taxon>
        <taxon>metagenomes</taxon>
    </lineage>
</organism>
<dbReference type="InterPro" id="IPR051910">
    <property type="entry name" value="ComF/GntX_DNA_util-trans"/>
</dbReference>
<evidence type="ECO:0000313" key="2">
    <source>
        <dbReference type="EMBL" id="CUR60989.1"/>
    </source>
</evidence>
<proteinExistence type="inferred from homology"/>
<dbReference type="CDD" id="cd06223">
    <property type="entry name" value="PRTases_typeI"/>
    <property type="match status" value="1"/>
</dbReference>
<sequence length="250" mass="25567">MYADLVPAFADLVTGCRCLGCDRGGRLLCPDCLTGLPTTAYVARPTPCPAGLVTVWAAGAYDGLLRELVLGHKEQGLLPLRGPLGLMIAQGVAAAIRSPGPVVLVPVPSRAASVRARGHDPTHSMVRAAAGHLRAVGVDAIVHRLLVIRGTVRDQAGLSVAERADNLAGSLWCPSAGVGALGRRRSRARVVICDDVLTTGATAREAQRALESAGLCPEAVVTVAATARRGGSAPARIHGESSGCSLVKGG</sequence>
<comment type="similarity">
    <text evidence="1">Belongs to the ComF/GntX family.</text>
</comment>
<name>A0A2P2CG70_9ZZZZ</name>
<dbReference type="PANTHER" id="PTHR47505">
    <property type="entry name" value="DNA UTILIZATION PROTEIN YHGH"/>
    <property type="match status" value="1"/>
</dbReference>
<dbReference type="Gene3D" id="3.40.50.2020">
    <property type="match status" value="1"/>
</dbReference>
<keyword evidence="2" id="KW-0808">Transferase</keyword>
<accession>A0A2P2CG70</accession>
<dbReference type="AlphaFoldDB" id="A0A2P2CG70"/>
<keyword evidence="2" id="KW-0328">Glycosyltransferase</keyword>
<dbReference type="EMBL" id="CZKA01000085">
    <property type="protein sequence ID" value="CUR60989.1"/>
    <property type="molecule type" value="Genomic_DNA"/>
</dbReference>
<evidence type="ECO:0000256" key="1">
    <source>
        <dbReference type="ARBA" id="ARBA00008007"/>
    </source>
</evidence>
<dbReference type="PANTHER" id="PTHR47505:SF1">
    <property type="entry name" value="DNA UTILIZATION PROTEIN YHGH"/>
    <property type="match status" value="1"/>
</dbReference>